<gene>
    <name evidence="3" type="ORF">GBAR_LOCUS27156</name>
</gene>
<accession>A0AA35TJZ7</accession>
<evidence type="ECO:0000313" key="3">
    <source>
        <dbReference type="EMBL" id="CAI8049322.1"/>
    </source>
</evidence>
<name>A0AA35TJZ7_GEOBA</name>
<evidence type="ECO:0000313" key="4">
    <source>
        <dbReference type="Proteomes" id="UP001174909"/>
    </source>
</evidence>
<organism evidence="3 4">
    <name type="scientific">Geodia barretti</name>
    <name type="common">Barrett's horny sponge</name>
    <dbReference type="NCBI Taxonomy" id="519541"/>
    <lineage>
        <taxon>Eukaryota</taxon>
        <taxon>Metazoa</taxon>
        <taxon>Porifera</taxon>
        <taxon>Demospongiae</taxon>
        <taxon>Heteroscleromorpha</taxon>
        <taxon>Tetractinellida</taxon>
        <taxon>Astrophorina</taxon>
        <taxon>Geodiidae</taxon>
        <taxon>Geodia</taxon>
    </lineage>
</organism>
<comment type="caution">
    <text evidence="3">The sequence shown here is derived from an EMBL/GenBank/DDBJ whole genome shotgun (WGS) entry which is preliminary data.</text>
</comment>
<proteinExistence type="predicted"/>
<dbReference type="Pfam" id="PF04015">
    <property type="entry name" value="DUF362"/>
    <property type="match status" value="1"/>
</dbReference>
<dbReference type="EMBL" id="CASHTH010003785">
    <property type="protein sequence ID" value="CAI8049322.1"/>
    <property type="molecule type" value="Genomic_DNA"/>
</dbReference>
<feature type="compositionally biased region" description="Basic and acidic residues" evidence="1">
    <location>
        <begin position="451"/>
        <end position="468"/>
    </location>
</feature>
<sequence length="474" mass="52195">MARSEVFYMDAHSESTETSLVAKMTTVFDAAGLDEMIKPNDIVAIKIHCGEWNNTAYLRPVYARALADRIKELGGRPFVCDTTTSTYSPWGSRSSELDILLTAERNGYNSATLGCPFICADGFIGTSDFRVDIPEGYLLKEAYVAQAIAAADVLIALTHFKGHGMGVIGGALKNLGIGAQSKRGKLNVHMGGHPNYGYGAAAIFHPERFQGKENTPDWEILEDCCPFDLYHINEKDELEWDRERCTTCLGCFGVMGPRGLAEIPPVNFDAVDVAIADACLGVEKAVGRDKVGYINLAIDVSPKCDCGNHSDVPIVPHLGVFASTDAVAIDMACVDKAKESPGMPGSAVEMMEAHHPGDNKFEAAAATFHGQSEVASINTGHEIGLGSRDYTLIEVEPQSAERHKFPYDRRPSRQRFKERFEKFQPFPYDRHDGKGFARNDVVDFDRVKRHYDHSTNGHQEEVEIRELQPADDDE</sequence>
<dbReference type="InterPro" id="IPR007160">
    <property type="entry name" value="DUF362"/>
</dbReference>
<feature type="region of interest" description="Disordered" evidence="1">
    <location>
        <begin position="451"/>
        <end position="474"/>
    </location>
</feature>
<reference evidence="3" key="1">
    <citation type="submission" date="2023-03" db="EMBL/GenBank/DDBJ databases">
        <authorList>
            <person name="Steffen K."/>
            <person name="Cardenas P."/>
        </authorList>
    </citation>
    <scope>NUCLEOTIDE SEQUENCE</scope>
</reference>
<protein>
    <recommendedName>
        <fullName evidence="2">DUF362 domain-containing protein</fullName>
    </recommendedName>
</protein>
<keyword evidence="4" id="KW-1185">Reference proteome</keyword>
<feature type="domain" description="DUF362" evidence="2">
    <location>
        <begin position="43"/>
        <end position="335"/>
    </location>
</feature>
<dbReference type="AlphaFoldDB" id="A0AA35TJZ7"/>
<dbReference type="Proteomes" id="UP001174909">
    <property type="component" value="Unassembled WGS sequence"/>
</dbReference>
<evidence type="ECO:0000259" key="2">
    <source>
        <dbReference type="Pfam" id="PF04015"/>
    </source>
</evidence>
<evidence type="ECO:0000256" key="1">
    <source>
        <dbReference type="SAM" id="MobiDB-lite"/>
    </source>
</evidence>